<feature type="transmembrane region" description="Helical" evidence="1">
    <location>
        <begin position="43"/>
        <end position="61"/>
    </location>
</feature>
<dbReference type="RefSeq" id="WP_167302958.1">
    <property type="nucleotide sequence ID" value="NZ_JAASQR010000002.1"/>
</dbReference>
<protein>
    <submittedName>
        <fullName evidence="2">Uncharacterized protein</fullName>
    </submittedName>
</protein>
<keyword evidence="1" id="KW-0812">Transmembrane</keyword>
<keyword evidence="1" id="KW-1133">Transmembrane helix</keyword>
<evidence type="ECO:0000313" key="3">
    <source>
        <dbReference type="Proteomes" id="UP000576821"/>
    </source>
</evidence>
<keyword evidence="3" id="KW-1185">Reference proteome</keyword>
<feature type="transmembrane region" description="Helical" evidence="1">
    <location>
        <begin position="12"/>
        <end position="37"/>
    </location>
</feature>
<dbReference type="EMBL" id="JAASQR010000002">
    <property type="protein sequence ID" value="NIJ16304.1"/>
    <property type="molecule type" value="Genomic_DNA"/>
</dbReference>
<accession>A0A846M874</accession>
<sequence>MRKTGPEIESSALRFGGIAQTIILSAVAAAICTLFKVHALTEAQASIALFTALPTVMTILVRRDTKE</sequence>
<comment type="caution">
    <text evidence="2">The sequence shown here is derived from an EMBL/GenBank/DDBJ whole genome shotgun (WGS) entry which is preliminary data.</text>
</comment>
<evidence type="ECO:0000256" key="1">
    <source>
        <dbReference type="SAM" id="Phobius"/>
    </source>
</evidence>
<reference evidence="2 3" key="1">
    <citation type="submission" date="2020-03" db="EMBL/GenBank/DDBJ databases">
        <title>Genomic Encyclopedia of Type Strains, Phase IV (KMG-IV): sequencing the most valuable type-strain genomes for metagenomic binning, comparative biology and taxonomic classification.</title>
        <authorList>
            <person name="Goeker M."/>
        </authorList>
    </citation>
    <scope>NUCLEOTIDE SEQUENCE [LARGE SCALE GENOMIC DNA]</scope>
    <source>
        <strain evidence="2 3">DSM 21299</strain>
    </source>
</reference>
<proteinExistence type="predicted"/>
<dbReference type="AlphaFoldDB" id="A0A846M874"/>
<keyword evidence="1" id="KW-0472">Membrane</keyword>
<evidence type="ECO:0000313" key="2">
    <source>
        <dbReference type="EMBL" id="NIJ16304.1"/>
    </source>
</evidence>
<organism evidence="2 3">
    <name type="scientific">Sphingobium vermicomposti</name>
    <dbReference type="NCBI Taxonomy" id="529005"/>
    <lineage>
        <taxon>Bacteria</taxon>
        <taxon>Pseudomonadati</taxon>
        <taxon>Pseudomonadota</taxon>
        <taxon>Alphaproteobacteria</taxon>
        <taxon>Sphingomonadales</taxon>
        <taxon>Sphingomonadaceae</taxon>
        <taxon>Sphingobium</taxon>
    </lineage>
</organism>
<gene>
    <name evidence="2" type="ORF">FHS54_001270</name>
</gene>
<dbReference type="Proteomes" id="UP000576821">
    <property type="component" value="Unassembled WGS sequence"/>
</dbReference>
<name>A0A846M874_9SPHN</name>